<comment type="pathway">
    <text evidence="3">Cofactor biosynthesis; tetrahydrofolate biosynthesis; 7,8-dihydrofolate from 2-amino-4-hydroxy-6-hydroxymethyl-7,8-dihydropteridine diphosphate and 4-aminobenzoate: step 1/2.</text>
</comment>
<dbReference type="PANTHER" id="PTHR20941">
    <property type="entry name" value="FOLATE SYNTHESIS PROTEINS"/>
    <property type="match status" value="1"/>
</dbReference>
<keyword evidence="7" id="KW-0460">Magnesium</keyword>
<dbReference type="GO" id="GO:0004156">
    <property type="term" value="F:dihydropteroate synthase activity"/>
    <property type="evidence" value="ECO:0007669"/>
    <property type="project" value="UniProtKB-EC"/>
</dbReference>
<dbReference type="PANTHER" id="PTHR20941:SF1">
    <property type="entry name" value="FOLIC ACID SYNTHESIS PROTEIN FOL1"/>
    <property type="match status" value="1"/>
</dbReference>
<keyword evidence="8" id="KW-0289">Folate biosynthesis</keyword>
<dbReference type="InterPro" id="IPR011005">
    <property type="entry name" value="Dihydropteroate_synth-like_sf"/>
</dbReference>
<dbReference type="EMBL" id="JADILV010000041">
    <property type="protein sequence ID" value="MBO8483638.1"/>
    <property type="molecule type" value="Genomic_DNA"/>
</dbReference>
<dbReference type="GO" id="GO:0046872">
    <property type="term" value="F:metal ion binding"/>
    <property type="evidence" value="ECO:0007669"/>
    <property type="project" value="UniProtKB-KW"/>
</dbReference>
<reference evidence="10" key="2">
    <citation type="journal article" date="2021" name="PeerJ">
        <title>Extensive microbial diversity within the chicken gut microbiome revealed by metagenomics and culture.</title>
        <authorList>
            <person name="Gilroy R."/>
            <person name="Ravi A."/>
            <person name="Getino M."/>
            <person name="Pursley I."/>
            <person name="Horton D.L."/>
            <person name="Alikhan N.F."/>
            <person name="Baker D."/>
            <person name="Gharbi K."/>
            <person name="Hall N."/>
            <person name="Watson M."/>
            <person name="Adriaenssens E.M."/>
            <person name="Foster-Nyarko E."/>
            <person name="Jarju S."/>
            <person name="Secka A."/>
            <person name="Antonio M."/>
            <person name="Oren A."/>
            <person name="Chaudhuri R.R."/>
            <person name="La Ragione R."/>
            <person name="Hildebrand F."/>
            <person name="Pallen M.J."/>
        </authorList>
    </citation>
    <scope>NUCLEOTIDE SEQUENCE</scope>
    <source>
        <strain evidence="10">G3-8215</strain>
    </source>
</reference>
<dbReference type="GO" id="GO:0005829">
    <property type="term" value="C:cytosol"/>
    <property type="evidence" value="ECO:0007669"/>
    <property type="project" value="TreeGrafter"/>
</dbReference>
<comment type="catalytic activity">
    <reaction evidence="1">
        <text>(7,8-dihydropterin-6-yl)methyl diphosphate + 4-aminobenzoate = 7,8-dihydropteroate + diphosphate</text>
        <dbReference type="Rhea" id="RHEA:19949"/>
        <dbReference type="ChEBI" id="CHEBI:17836"/>
        <dbReference type="ChEBI" id="CHEBI:17839"/>
        <dbReference type="ChEBI" id="CHEBI:33019"/>
        <dbReference type="ChEBI" id="CHEBI:72950"/>
        <dbReference type="EC" id="2.5.1.15"/>
    </reaction>
</comment>
<dbReference type="PROSITE" id="PS00793">
    <property type="entry name" value="DHPS_2"/>
    <property type="match status" value="1"/>
</dbReference>
<dbReference type="NCBIfam" id="TIGR01496">
    <property type="entry name" value="DHPS"/>
    <property type="match status" value="1"/>
</dbReference>
<keyword evidence="5 10" id="KW-0808">Transferase</keyword>
<comment type="caution">
    <text evidence="10">The sequence shown here is derived from an EMBL/GenBank/DDBJ whole genome shotgun (WGS) entry which is preliminary data.</text>
</comment>
<evidence type="ECO:0000313" key="10">
    <source>
        <dbReference type="EMBL" id="MBO8483638.1"/>
    </source>
</evidence>
<evidence type="ECO:0000256" key="2">
    <source>
        <dbReference type="ARBA" id="ARBA00001946"/>
    </source>
</evidence>
<proteinExistence type="predicted"/>
<accession>A0A940IIE2</accession>
<name>A0A940IIE2_9BACT</name>
<gene>
    <name evidence="10" type="primary">folP</name>
    <name evidence="10" type="ORF">IAB75_05940</name>
</gene>
<evidence type="ECO:0000256" key="5">
    <source>
        <dbReference type="ARBA" id="ARBA00022679"/>
    </source>
</evidence>
<evidence type="ECO:0000256" key="1">
    <source>
        <dbReference type="ARBA" id="ARBA00000012"/>
    </source>
</evidence>
<organism evidence="10 11">
    <name type="scientific">Candidatus Cryptobacteroides avicola</name>
    <dbReference type="NCBI Taxonomy" id="2840757"/>
    <lineage>
        <taxon>Bacteria</taxon>
        <taxon>Pseudomonadati</taxon>
        <taxon>Bacteroidota</taxon>
        <taxon>Bacteroidia</taxon>
        <taxon>Bacteroidales</taxon>
        <taxon>Candidatus Cryptobacteroides</taxon>
    </lineage>
</organism>
<dbReference type="InterPro" id="IPR045031">
    <property type="entry name" value="DHP_synth-like"/>
</dbReference>
<reference evidence="10" key="1">
    <citation type="submission" date="2020-10" db="EMBL/GenBank/DDBJ databases">
        <authorList>
            <person name="Gilroy R."/>
        </authorList>
    </citation>
    <scope>NUCLEOTIDE SEQUENCE</scope>
    <source>
        <strain evidence="10">G3-8215</strain>
    </source>
</reference>
<dbReference type="Gene3D" id="3.20.20.20">
    <property type="entry name" value="Dihydropteroate synthase-like"/>
    <property type="match status" value="1"/>
</dbReference>
<sequence length="272" mass="30309">MPDKHRKIEIMGIVNITDDSYFAASRCLSGDGKPDMGKILERTGRMLEEGADIIDIGACSTRPGSEPVGEDTEWERLAPVLEAVRKKFPHARISIDTYWSSVARKAYGLIGPFIVNDISAGEDDMQMLPTVGRLGLEYVAMHKKGTPQTMQHLCSYQDVTAEVIGYFREFAVKAEKAGIRDWILDPGFGFAKTIDQNYSLLADLEQFTSLGHRILVGVSRKSMIYKLLGITPEESLPQTQVLHLAALERGADILRVHDVAEAVRTVRVYRQL</sequence>
<dbReference type="Proteomes" id="UP000725002">
    <property type="component" value="Unassembled WGS sequence"/>
</dbReference>
<keyword evidence="6" id="KW-0479">Metal-binding</keyword>
<dbReference type="EC" id="2.5.1.15" evidence="4"/>
<dbReference type="PROSITE" id="PS50972">
    <property type="entry name" value="PTERIN_BINDING"/>
    <property type="match status" value="1"/>
</dbReference>
<evidence type="ECO:0000313" key="11">
    <source>
        <dbReference type="Proteomes" id="UP000725002"/>
    </source>
</evidence>
<protein>
    <recommendedName>
        <fullName evidence="4">dihydropteroate synthase</fullName>
        <ecNumber evidence="4">2.5.1.15</ecNumber>
    </recommendedName>
</protein>
<dbReference type="CDD" id="cd00739">
    <property type="entry name" value="DHPS"/>
    <property type="match status" value="1"/>
</dbReference>
<evidence type="ECO:0000256" key="4">
    <source>
        <dbReference type="ARBA" id="ARBA00012458"/>
    </source>
</evidence>
<dbReference type="InterPro" id="IPR000489">
    <property type="entry name" value="Pterin-binding_dom"/>
</dbReference>
<evidence type="ECO:0000256" key="3">
    <source>
        <dbReference type="ARBA" id="ARBA00004763"/>
    </source>
</evidence>
<dbReference type="AlphaFoldDB" id="A0A940IIE2"/>
<evidence type="ECO:0000256" key="7">
    <source>
        <dbReference type="ARBA" id="ARBA00022842"/>
    </source>
</evidence>
<dbReference type="InterPro" id="IPR006390">
    <property type="entry name" value="DHP_synth_dom"/>
</dbReference>
<feature type="domain" description="Pterin-binding" evidence="9">
    <location>
        <begin position="8"/>
        <end position="267"/>
    </location>
</feature>
<comment type="cofactor">
    <cofactor evidence="2">
        <name>Mg(2+)</name>
        <dbReference type="ChEBI" id="CHEBI:18420"/>
    </cofactor>
</comment>
<dbReference type="GO" id="GO:0046656">
    <property type="term" value="P:folic acid biosynthetic process"/>
    <property type="evidence" value="ECO:0007669"/>
    <property type="project" value="UniProtKB-KW"/>
</dbReference>
<dbReference type="SUPFAM" id="SSF51717">
    <property type="entry name" value="Dihydropteroate synthetase-like"/>
    <property type="match status" value="1"/>
</dbReference>
<dbReference type="GO" id="GO:0046654">
    <property type="term" value="P:tetrahydrofolate biosynthetic process"/>
    <property type="evidence" value="ECO:0007669"/>
    <property type="project" value="TreeGrafter"/>
</dbReference>
<evidence type="ECO:0000259" key="9">
    <source>
        <dbReference type="PROSITE" id="PS50972"/>
    </source>
</evidence>
<evidence type="ECO:0000256" key="6">
    <source>
        <dbReference type="ARBA" id="ARBA00022723"/>
    </source>
</evidence>
<dbReference type="Pfam" id="PF00809">
    <property type="entry name" value="Pterin_bind"/>
    <property type="match status" value="1"/>
</dbReference>
<evidence type="ECO:0000256" key="8">
    <source>
        <dbReference type="ARBA" id="ARBA00022909"/>
    </source>
</evidence>